<dbReference type="STRING" id="907348.TresaDRAFT_1613"/>
<keyword evidence="3" id="KW-1185">Reference proteome</keyword>
<evidence type="ECO:0000313" key="2">
    <source>
        <dbReference type="EMBL" id="EIC01861.1"/>
    </source>
</evidence>
<dbReference type="AlphaFoldDB" id="H7EKF6"/>
<proteinExistence type="predicted"/>
<dbReference type="Proteomes" id="UP000003571">
    <property type="component" value="Unassembled WGS sequence"/>
</dbReference>
<reference evidence="2 3" key="1">
    <citation type="submission" date="2011-09" db="EMBL/GenBank/DDBJ databases">
        <title>The draft genome of Treponema saccharophilum DSM 2985.</title>
        <authorList>
            <consortium name="US DOE Joint Genome Institute (JGI-PGF)"/>
            <person name="Lucas S."/>
            <person name="Copeland A."/>
            <person name="Lapidus A."/>
            <person name="Glavina del Rio T."/>
            <person name="Dalin E."/>
            <person name="Tice H."/>
            <person name="Bruce D."/>
            <person name="Goodwin L."/>
            <person name="Pitluck S."/>
            <person name="Peters L."/>
            <person name="Kyrpides N."/>
            <person name="Mavromatis K."/>
            <person name="Ivanova N."/>
            <person name="Markowitz V."/>
            <person name="Cheng J.-F."/>
            <person name="Hugenholtz P."/>
            <person name="Woyke T."/>
            <person name="Wu D."/>
            <person name="Gronow S."/>
            <person name="Wellnitz S."/>
            <person name="Brambilla E."/>
            <person name="Klenk H.-P."/>
            <person name="Eisen J.A."/>
        </authorList>
    </citation>
    <scope>NUCLEOTIDE SEQUENCE [LARGE SCALE GENOMIC DNA]</scope>
    <source>
        <strain evidence="2 3">DSM 2985</strain>
    </source>
</reference>
<dbReference type="RefSeq" id="WP_002704066.1">
    <property type="nucleotide sequence ID" value="NZ_AGRW01000045.1"/>
</dbReference>
<evidence type="ECO:0000256" key="1">
    <source>
        <dbReference type="SAM" id="MobiDB-lite"/>
    </source>
</evidence>
<organism evidence="2 3">
    <name type="scientific">Treponema saccharophilum DSM 2985</name>
    <dbReference type="NCBI Taxonomy" id="907348"/>
    <lineage>
        <taxon>Bacteria</taxon>
        <taxon>Pseudomonadati</taxon>
        <taxon>Spirochaetota</taxon>
        <taxon>Spirochaetia</taxon>
        <taxon>Spirochaetales</taxon>
        <taxon>Treponemataceae</taxon>
        <taxon>Treponema</taxon>
    </lineage>
</organism>
<accession>H7EKF6</accession>
<comment type="caution">
    <text evidence="2">The sequence shown here is derived from an EMBL/GenBank/DDBJ whole genome shotgun (WGS) entry which is preliminary data.</text>
</comment>
<name>H7EKF6_9SPIR</name>
<gene>
    <name evidence="2" type="ORF">TresaDRAFT_1613</name>
</gene>
<sequence>MNENEKREFCEIAQKIIYLSAKSRREGLLAIEEDLDTISVPGEKNTLFLKKLLSLVVDGVDASTVRWIGEKYISVDPETAFDETCFNEIFDGVLSIQMGDNPMILAEKLGAYLGILNSAEFISEMQSKTGVELVFGKISSGGTISADEIDELLNAENKKSDEDTPTTSDEEIDALLGG</sequence>
<dbReference type="EMBL" id="AGRW01000045">
    <property type="protein sequence ID" value="EIC01861.1"/>
    <property type="molecule type" value="Genomic_DNA"/>
</dbReference>
<dbReference type="PATRIC" id="fig|907348.3.peg.1372"/>
<evidence type="ECO:0000313" key="3">
    <source>
        <dbReference type="Proteomes" id="UP000003571"/>
    </source>
</evidence>
<feature type="region of interest" description="Disordered" evidence="1">
    <location>
        <begin position="156"/>
        <end position="178"/>
    </location>
</feature>
<dbReference type="OrthoDB" id="9806929at2"/>
<feature type="compositionally biased region" description="Acidic residues" evidence="1">
    <location>
        <begin position="168"/>
        <end position="178"/>
    </location>
</feature>
<protein>
    <submittedName>
        <fullName evidence="2">Uncharacterized protein</fullName>
    </submittedName>
</protein>